<evidence type="ECO:0000256" key="2">
    <source>
        <dbReference type="ARBA" id="ARBA00023043"/>
    </source>
</evidence>
<reference evidence="4 5" key="1">
    <citation type="submission" date="2018-03" db="EMBL/GenBank/DDBJ databases">
        <title>Genomes of Pezizomycetes fungi and the evolution of truffles.</title>
        <authorList>
            <person name="Murat C."/>
            <person name="Payen T."/>
            <person name="Noel B."/>
            <person name="Kuo A."/>
            <person name="Martin F.M."/>
        </authorList>
    </citation>
    <scope>NUCLEOTIDE SEQUENCE [LARGE SCALE GENOMIC DNA]</scope>
    <source>
        <strain evidence="4">091103-1</strain>
    </source>
</reference>
<dbReference type="STRING" id="42249.A0A317T0E4"/>
<dbReference type="OrthoDB" id="426293at2759"/>
<dbReference type="PANTHER" id="PTHR24173:SF74">
    <property type="entry name" value="ANKYRIN REPEAT DOMAIN-CONTAINING PROTEIN 16"/>
    <property type="match status" value="1"/>
</dbReference>
<proteinExistence type="predicted"/>
<dbReference type="PANTHER" id="PTHR24173">
    <property type="entry name" value="ANKYRIN REPEAT CONTAINING"/>
    <property type="match status" value="1"/>
</dbReference>
<gene>
    <name evidence="4" type="ORF">C7212DRAFT_58583</name>
</gene>
<dbReference type="Proteomes" id="UP000246991">
    <property type="component" value="Unassembled WGS sequence"/>
</dbReference>
<name>A0A317T0E4_9PEZI</name>
<dbReference type="Pfam" id="PF12796">
    <property type="entry name" value="Ank_2"/>
    <property type="match status" value="1"/>
</dbReference>
<dbReference type="SUPFAM" id="SSF48403">
    <property type="entry name" value="Ankyrin repeat"/>
    <property type="match status" value="1"/>
</dbReference>
<feature type="non-terminal residue" evidence="4">
    <location>
        <position position="1"/>
    </location>
</feature>
<keyword evidence="1" id="KW-0677">Repeat</keyword>
<dbReference type="EMBL" id="PYWC01000004">
    <property type="protein sequence ID" value="PWW80203.1"/>
    <property type="molecule type" value="Genomic_DNA"/>
</dbReference>
<evidence type="ECO:0000313" key="4">
    <source>
        <dbReference type="EMBL" id="PWW80203.1"/>
    </source>
</evidence>
<dbReference type="InterPro" id="IPR002110">
    <property type="entry name" value="Ankyrin_rpt"/>
</dbReference>
<feature type="non-terminal residue" evidence="4">
    <location>
        <position position="239"/>
    </location>
</feature>
<dbReference type="AlphaFoldDB" id="A0A317T0E4"/>
<accession>A0A317T0E4</accession>
<keyword evidence="5" id="KW-1185">Reference proteome</keyword>
<feature type="repeat" description="ANK" evidence="3">
    <location>
        <begin position="181"/>
        <end position="203"/>
    </location>
</feature>
<evidence type="ECO:0000256" key="3">
    <source>
        <dbReference type="PROSITE-ProRule" id="PRU00023"/>
    </source>
</evidence>
<evidence type="ECO:0000313" key="5">
    <source>
        <dbReference type="Proteomes" id="UP000246991"/>
    </source>
</evidence>
<dbReference type="PROSITE" id="PS50297">
    <property type="entry name" value="ANK_REP_REGION"/>
    <property type="match status" value="2"/>
</dbReference>
<dbReference type="PROSITE" id="PS50088">
    <property type="entry name" value="ANK_REPEAT"/>
    <property type="match status" value="2"/>
</dbReference>
<dbReference type="SMART" id="SM00248">
    <property type="entry name" value="ANK"/>
    <property type="match status" value="7"/>
</dbReference>
<evidence type="ECO:0000256" key="1">
    <source>
        <dbReference type="ARBA" id="ARBA00022737"/>
    </source>
</evidence>
<dbReference type="InterPro" id="IPR036770">
    <property type="entry name" value="Ankyrin_rpt-contain_sf"/>
</dbReference>
<feature type="repeat" description="ANK" evidence="3">
    <location>
        <begin position="147"/>
        <end position="169"/>
    </location>
</feature>
<dbReference type="Gene3D" id="1.25.40.20">
    <property type="entry name" value="Ankyrin repeat-containing domain"/>
    <property type="match status" value="2"/>
</dbReference>
<comment type="caution">
    <text evidence="4">The sequence shown here is derived from an EMBL/GenBank/DDBJ whole genome shotgun (WGS) entry which is preliminary data.</text>
</comment>
<sequence>DARDQEGLSPPFTATYCGLPEVVKPLLKQESVDINAVLNRGSSTEVYTLLLIAAEEDEVEIVQLPLEGPAPDVGVQDHAYSTALHHSVGFGREEVVLALLADRRLNVNILNLLGGTALHAAAQCDSEGTVKAMLEDDRFNVNHRKQEGDPPLHLAANMGHGRVVQMLLEGKRVDPEIEGDNGDRPLHYAARYGHRNVAGALLDDARINLNSVGGYYKTPLHYAVIGDSSSVIPLLLANQ</sequence>
<keyword evidence="2 3" id="KW-0040">ANK repeat</keyword>
<protein>
    <submittedName>
        <fullName evidence="4">Ankyrin</fullName>
    </submittedName>
</protein>
<organism evidence="4 5">
    <name type="scientific">Tuber magnatum</name>
    <name type="common">white Piedmont truffle</name>
    <dbReference type="NCBI Taxonomy" id="42249"/>
    <lineage>
        <taxon>Eukaryota</taxon>
        <taxon>Fungi</taxon>
        <taxon>Dikarya</taxon>
        <taxon>Ascomycota</taxon>
        <taxon>Pezizomycotina</taxon>
        <taxon>Pezizomycetes</taxon>
        <taxon>Pezizales</taxon>
        <taxon>Tuberaceae</taxon>
        <taxon>Tuber</taxon>
    </lineage>
</organism>